<proteinExistence type="predicted"/>
<dbReference type="SMART" id="SM00388">
    <property type="entry name" value="HisKA"/>
    <property type="match status" value="1"/>
</dbReference>
<dbReference type="InterPro" id="IPR000014">
    <property type="entry name" value="PAS"/>
</dbReference>
<dbReference type="PROSITE" id="PS50109">
    <property type="entry name" value="HIS_KIN"/>
    <property type="match status" value="1"/>
</dbReference>
<organism evidence="13 14">
    <name type="scientific">[Bacillus] enclensis</name>
    <dbReference type="NCBI Taxonomy" id="1402860"/>
    <lineage>
        <taxon>Bacteria</taxon>
        <taxon>Bacillati</taxon>
        <taxon>Bacillota</taxon>
        <taxon>Bacilli</taxon>
        <taxon>Bacillales</taxon>
        <taxon>Bacillaceae</taxon>
        <taxon>Rossellomorea</taxon>
    </lineage>
</organism>
<dbReference type="InterPro" id="IPR000700">
    <property type="entry name" value="PAS-assoc_C"/>
</dbReference>
<comment type="catalytic activity">
    <reaction evidence="1">
        <text>ATP + protein L-histidine = ADP + protein N-phospho-L-histidine.</text>
        <dbReference type="EC" id="2.7.13.3"/>
    </reaction>
</comment>
<dbReference type="SUPFAM" id="SSF55874">
    <property type="entry name" value="ATPase domain of HSP90 chaperone/DNA topoisomerase II/histidine kinase"/>
    <property type="match status" value="1"/>
</dbReference>
<dbReference type="Pfam" id="PF02518">
    <property type="entry name" value="HATPase_c"/>
    <property type="match status" value="1"/>
</dbReference>
<dbReference type="Proteomes" id="UP000181997">
    <property type="component" value="Unassembled WGS sequence"/>
</dbReference>
<keyword evidence="3" id="KW-0597">Phosphoprotein</keyword>
<dbReference type="CDD" id="cd00130">
    <property type="entry name" value="PAS"/>
    <property type="match status" value="1"/>
</dbReference>
<evidence type="ECO:0000313" key="13">
    <source>
        <dbReference type="EMBL" id="SCC26444.1"/>
    </source>
</evidence>
<dbReference type="GO" id="GO:0030435">
    <property type="term" value="P:sporulation resulting in formation of a cellular spore"/>
    <property type="evidence" value="ECO:0007669"/>
    <property type="project" value="UniProtKB-KW"/>
</dbReference>
<dbReference type="InterPro" id="IPR036890">
    <property type="entry name" value="HATPase_C_sf"/>
</dbReference>
<gene>
    <name evidence="13" type="ORF">GA0061094_3572</name>
</gene>
<accession>A0A1C4D4U5</accession>
<feature type="transmembrane region" description="Helical" evidence="10">
    <location>
        <begin position="12"/>
        <end position="34"/>
    </location>
</feature>
<dbReference type="PANTHER" id="PTHR43065">
    <property type="entry name" value="SENSOR HISTIDINE KINASE"/>
    <property type="match status" value="1"/>
</dbReference>
<sequence length="423" mass="47849">MEDKMVQAKNQTFNRLAAVTGLLFILQILTVLLLDGPWELVISLIIMMGGGFFLLNMRRKAAALYTEYHQLIEEKNQLSTLLHSLPDFVCFKDGEGRWLKVNQFGRHLYNLEDIDYIGKTDRELGELVPFFKDAFDYCVDSDEESWQAGDVTRCEEGFYLPNGEFKTFDVIKVPLFHEDGSRKGLVIIGRDISQQKIAEEMLLRKEKLSVVGELAAGIAHEIRNPLTSIKGFIQLLEENEHVSESYLSVMSSEMDRINQIVGELLILSKPQMREFSPFDLREVLEYITKVMGHEALLKGITIHENSPDTPIKVYGDKNQIIQVLINIVKNAIDAMDEGDITIDCIMEDKNIKISVADQGTGIPPERLKRLGEPFFTLKEKGMGLGLTVSQKILQDHKGCLHIESELGKGTTVEVLLPRYAGDE</sequence>
<dbReference type="Pfam" id="PF00512">
    <property type="entry name" value="HisKA"/>
    <property type="match status" value="1"/>
</dbReference>
<evidence type="ECO:0000256" key="9">
    <source>
        <dbReference type="ARBA" id="ARBA00023012"/>
    </source>
</evidence>
<dbReference type="PROSITE" id="PS50113">
    <property type="entry name" value="PAC"/>
    <property type="match status" value="1"/>
</dbReference>
<evidence type="ECO:0000256" key="3">
    <source>
        <dbReference type="ARBA" id="ARBA00022553"/>
    </source>
</evidence>
<feature type="domain" description="Histidine kinase" evidence="11">
    <location>
        <begin position="217"/>
        <end position="420"/>
    </location>
</feature>
<keyword evidence="4" id="KW-0808">Transferase</keyword>
<dbReference type="Pfam" id="PF08448">
    <property type="entry name" value="PAS_4"/>
    <property type="match status" value="1"/>
</dbReference>
<evidence type="ECO:0000256" key="5">
    <source>
        <dbReference type="ARBA" id="ARBA00022741"/>
    </source>
</evidence>
<dbReference type="InterPro" id="IPR036097">
    <property type="entry name" value="HisK_dim/P_sf"/>
</dbReference>
<keyword evidence="8" id="KW-0749">Sporulation</keyword>
<evidence type="ECO:0000256" key="6">
    <source>
        <dbReference type="ARBA" id="ARBA00022777"/>
    </source>
</evidence>
<dbReference type="EMBL" id="FMAU01000004">
    <property type="protein sequence ID" value="SCC26444.1"/>
    <property type="molecule type" value="Genomic_DNA"/>
</dbReference>
<keyword evidence="9" id="KW-0902">Two-component regulatory system</keyword>
<reference evidence="14" key="1">
    <citation type="submission" date="2016-08" db="EMBL/GenBank/DDBJ databases">
        <authorList>
            <person name="Varghese N."/>
            <person name="Submissions Spin"/>
        </authorList>
    </citation>
    <scope>NUCLEOTIDE SEQUENCE [LARGE SCALE GENOMIC DNA]</scope>
    <source>
        <strain evidence="14">SGD-1123</strain>
    </source>
</reference>
<dbReference type="InterPro" id="IPR003661">
    <property type="entry name" value="HisK_dim/P_dom"/>
</dbReference>
<dbReference type="SUPFAM" id="SSF55785">
    <property type="entry name" value="PYP-like sensor domain (PAS domain)"/>
    <property type="match status" value="1"/>
</dbReference>
<dbReference type="InterPro" id="IPR035965">
    <property type="entry name" value="PAS-like_dom_sf"/>
</dbReference>
<evidence type="ECO:0000256" key="7">
    <source>
        <dbReference type="ARBA" id="ARBA00022840"/>
    </source>
</evidence>
<dbReference type="EC" id="2.7.13.3" evidence="2"/>
<dbReference type="FunFam" id="1.10.287.130:FF:000040">
    <property type="entry name" value="PAS domain-containing sensor histidine kinase"/>
    <property type="match status" value="1"/>
</dbReference>
<dbReference type="RefSeq" id="WP_244888184.1">
    <property type="nucleotide sequence ID" value="NZ_FMAU01000004.1"/>
</dbReference>
<keyword evidence="5" id="KW-0547">Nucleotide-binding</keyword>
<evidence type="ECO:0000256" key="8">
    <source>
        <dbReference type="ARBA" id="ARBA00022969"/>
    </source>
</evidence>
<dbReference type="InterPro" id="IPR003594">
    <property type="entry name" value="HATPase_dom"/>
</dbReference>
<evidence type="ECO:0000256" key="4">
    <source>
        <dbReference type="ARBA" id="ARBA00022679"/>
    </source>
</evidence>
<dbReference type="AlphaFoldDB" id="A0A1C4D4U5"/>
<keyword evidence="10" id="KW-0812">Transmembrane</keyword>
<dbReference type="InterPro" id="IPR004358">
    <property type="entry name" value="Sig_transdc_His_kin-like_C"/>
</dbReference>
<evidence type="ECO:0000256" key="1">
    <source>
        <dbReference type="ARBA" id="ARBA00000085"/>
    </source>
</evidence>
<name>A0A1C4D4U5_9BACI</name>
<keyword evidence="14" id="KW-1185">Reference proteome</keyword>
<dbReference type="Gene3D" id="1.10.287.130">
    <property type="match status" value="1"/>
</dbReference>
<keyword evidence="7" id="KW-0067">ATP-binding</keyword>
<feature type="transmembrane region" description="Helical" evidence="10">
    <location>
        <begin position="40"/>
        <end position="57"/>
    </location>
</feature>
<keyword evidence="10" id="KW-1133">Transmembrane helix</keyword>
<dbReference type="NCBIfam" id="TIGR00229">
    <property type="entry name" value="sensory_box"/>
    <property type="match status" value="1"/>
</dbReference>
<dbReference type="GO" id="GO:0005524">
    <property type="term" value="F:ATP binding"/>
    <property type="evidence" value="ECO:0007669"/>
    <property type="project" value="UniProtKB-KW"/>
</dbReference>
<protein>
    <recommendedName>
        <fullName evidence="2">histidine kinase</fullName>
        <ecNumber evidence="2">2.7.13.3</ecNumber>
    </recommendedName>
</protein>
<evidence type="ECO:0000259" key="12">
    <source>
        <dbReference type="PROSITE" id="PS50113"/>
    </source>
</evidence>
<evidence type="ECO:0000259" key="11">
    <source>
        <dbReference type="PROSITE" id="PS50109"/>
    </source>
</evidence>
<dbReference type="CDD" id="cd00082">
    <property type="entry name" value="HisKA"/>
    <property type="match status" value="1"/>
</dbReference>
<evidence type="ECO:0000256" key="10">
    <source>
        <dbReference type="SAM" id="Phobius"/>
    </source>
</evidence>
<dbReference type="InterPro" id="IPR013656">
    <property type="entry name" value="PAS_4"/>
</dbReference>
<dbReference type="InterPro" id="IPR005467">
    <property type="entry name" value="His_kinase_dom"/>
</dbReference>
<dbReference type="PANTHER" id="PTHR43065:SF34">
    <property type="entry name" value="SPORULATION KINASE A"/>
    <property type="match status" value="1"/>
</dbReference>
<evidence type="ECO:0000256" key="2">
    <source>
        <dbReference type="ARBA" id="ARBA00012438"/>
    </source>
</evidence>
<keyword evidence="10" id="KW-0472">Membrane</keyword>
<dbReference type="SUPFAM" id="SSF47384">
    <property type="entry name" value="Homodimeric domain of signal transducing histidine kinase"/>
    <property type="match status" value="1"/>
</dbReference>
<feature type="domain" description="PAC" evidence="12">
    <location>
        <begin position="152"/>
        <end position="204"/>
    </location>
</feature>
<dbReference type="GO" id="GO:0000155">
    <property type="term" value="F:phosphorelay sensor kinase activity"/>
    <property type="evidence" value="ECO:0007669"/>
    <property type="project" value="InterPro"/>
</dbReference>
<dbReference type="PRINTS" id="PR00344">
    <property type="entry name" value="BCTRLSENSOR"/>
</dbReference>
<dbReference type="Gene3D" id="3.30.450.20">
    <property type="entry name" value="PAS domain"/>
    <property type="match status" value="1"/>
</dbReference>
<keyword evidence="6" id="KW-0418">Kinase</keyword>
<dbReference type="SMART" id="SM00387">
    <property type="entry name" value="HATPase_c"/>
    <property type="match status" value="1"/>
</dbReference>
<dbReference type="Gene3D" id="3.30.565.10">
    <property type="entry name" value="Histidine kinase-like ATPase, C-terminal domain"/>
    <property type="match status" value="1"/>
</dbReference>
<evidence type="ECO:0000313" key="14">
    <source>
        <dbReference type="Proteomes" id="UP000181997"/>
    </source>
</evidence>